<evidence type="ECO:0000313" key="1">
    <source>
        <dbReference type="Proteomes" id="UP000694925"/>
    </source>
</evidence>
<dbReference type="SUPFAM" id="SSF64076">
    <property type="entry name" value="MTH938-like"/>
    <property type="match status" value="1"/>
</dbReference>
<reference evidence="2" key="1">
    <citation type="submission" date="2025-08" db="UniProtKB">
        <authorList>
            <consortium name="RefSeq"/>
        </authorList>
    </citation>
    <scope>IDENTIFICATION</scope>
    <source>
        <tissue evidence="2">Whole body</tissue>
    </source>
</reference>
<keyword evidence="1" id="KW-1185">Reference proteome</keyword>
<dbReference type="Gene3D" id="3.40.1230.10">
    <property type="entry name" value="MTH938-like"/>
    <property type="match status" value="1"/>
</dbReference>
<dbReference type="InterPro" id="IPR007523">
    <property type="entry name" value="NDUFAF3/AAMDC"/>
</dbReference>
<dbReference type="Proteomes" id="UP000694925">
    <property type="component" value="Unplaced"/>
</dbReference>
<dbReference type="RefSeq" id="XP_017888353.1">
    <property type="nucleotide sequence ID" value="XM_018032864.2"/>
</dbReference>
<dbReference type="GO" id="GO:0005743">
    <property type="term" value="C:mitochondrial inner membrane"/>
    <property type="evidence" value="ECO:0007669"/>
    <property type="project" value="TreeGrafter"/>
</dbReference>
<sequence length="191" mass="21767">MVLNSKLPVLRRLLQSSRQFHSSRIKKSYEGTGKTTIDIINKKDEDEQSQGGLLINKCLPIGFKLSDKSLIMGPMAIFPRSVLSWNVCTAKDINEETLSLFINLYPTLDLLILGLETKYEHSKITEMRKILTKHNIRVEILPVYQACGVYNFLTNEGRYIGAGLIPPLVEDSLLLKLHKKPVEEKKQIEEK</sequence>
<dbReference type="GeneID" id="108629903"/>
<dbReference type="InterPro" id="IPR036748">
    <property type="entry name" value="MTH938-like_sf"/>
</dbReference>
<dbReference type="AlphaFoldDB" id="A0AAJ7JAE9"/>
<name>A0AAJ7JAE9_9HYME</name>
<proteinExistence type="predicted"/>
<dbReference type="PANTHER" id="PTHR21192">
    <property type="entry name" value="NUCLEAR PROTEIN E3-3"/>
    <property type="match status" value="1"/>
</dbReference>
<dbReference type="PANTHER" id="PTHR21192:SF2">
    <property type="entry name" value="NADH DEHYDROGENASE [UBIQUINONE] 1 ALPHA SUBCOMPLEX ASSEMBLY FACTOR 3"/>
    <property type="match status" value="1"/>
</dbReference>
<dbReference type="GO" id="GO:0032981">
    <property type="term" value="P:mitochondrial respiratory chain complex I assembly"/>
    <property type="evidence" value="ECO:0007669"/>
    <property type="project" value="TreeGrafter"/>
</dbReference>
<accession>A0AAJ7JAE9</accession>
<dbReference type="Pfam" id="PF04430">
    <property type="entry name" value="DUF498"/>
    <property type="match status" value="1"/>
</dbReference>
<gene>
    <name evidence="2" type="primary">LOC108629903</name>
</gene>
<evidence type="ECO:0000313" key="2">
    <source>
        <dbReference type="RefSeq" id="XP_017888353.1"/>
    </source>
</evidence>
<dbReference type="KEGG" id="ccal:108629903"/>
<organism evidence="1 2">
    <name type="scientific">Ceratina calcarata</name>
    <dbReference type="NCBI Taxonomy" id="156304"/>
    <lineage>
        <taxon>Eukaryota</taxon>
        <taxon>Metazoa</taxon>
        <taxon>Ecdysozoa</taxon>
        <taxon>Arthropoda</taxon>
        <taxon>Hexapoda</taxon>
        <taxon>Insecta</taxon>
        <taxon>Pterygota</taxon>
        <taxon>Neoptera</taxon>
        <taxon>Endopterygota</taxon>
        <taxon>Hymenoptera</taxon>
        <taxon>Apocrita</taxon>
        <taxon>Aculeata</taxon>
        <taxon>Apoidea</taxon>
        <taxon>Anthophila</taxon>
        <taxon>Apidae</taxon>
        <taxon>Ceratina</taxon>
        <taxon>Zadontomerus</taxon>
    </lineage>
</organism>
<protein>
    <submittedName>
        <fullName evidence="2">NADH dehydrogenase [ubiquinone] 1 alpha subcomplex assembly factor 3</fullName>
    </submittedName>
</protein>